<keyword evidence="3" id="KW-0540">Nuclease</keyword>
<gene>
    <name evidence="3" type="ORF">P8936_08250</name>
</gene>
<evidence type="ECO:0000259" key="2">
    <source>
        <dbReference type="SMART" id="SM00507"/>
    </source>
</evidence>
<accession>A0AAU7DCW3</accession>
<dbReference type="InterPro" id="IPR002711">
    <property type="entry name" value="HNH"/>
</dbReference>
<dbReference type="GO" id="GO:0003676">
    <property type="term" value="F:nucleic acid binding"/>
    <property type="evidence" value="ECO:0007669"/>
    <property type="project" value="InterPro"/>
</dbReference>
<feature type="region of interest" description="Disordered" evidence="1">
    <location>
        <begin position="183"/>
        <end position="212"/>
    </location>
</feature>
<dbReference type="SMART" id="SM00507">
    <property type="entry name" value="HNHc"/>
    <property type="match status" value="1"/>
</dbReference>
<organism evidence="3">
    <name type="scientific">Edaphobacter paludis</name>
    <dbReference type="NCBI Taxonomy" id="3035702"/>
    <lineage>
        <taxon>Bacteria</taxon>
        <taxon>Pseudomonadati</taxon>
        <taxon>Acidobacteriota</taxon>
        <taxon>Terriglobia</taxon>
        <taxon>Terriglobales</taxon>
        <taxon>Acidobacteriaceae</taxon>
        <taxon>Edaphobacter</taxon>
    </lineage>
</organism>
<protein>
    <submittedName>
        <fullName evidence="3">HNH endonuclease signature motif containing protein</fullName>
    </submittedName>
</protein>
<keyword evidence="3" id="KW-0255">Endonuclease</keyword>
<evidence type="ECO:0000313" key="3">
    <source>
        <dbReference type="EMBL" id="XBH15144.1"/>
    </source>
</evidence>
<dbReference type="Gene3D" id="1.10.30.50">
    <property type="match status" value="1"/>
</dbReference>
<dbReference type="GO" id="GO:0004519">
    <property type="term" value="F:endonuclease activity"/>
    <property type="evidence" value="ECO:0007669"/>
    <property type="project" value="UniProtKB-KW"/>
</dbReference>
<proteinExistence type="predicted"/>
<dbReference type="GO" id="GO:0008270">
    <property type="term" value="F:zinc ion binding"/>
    <property type="evidence" value="ECO:0007669"/>
    <property type="project" value="InterPro"/>
</dbReference>
<dbReference type="Pfam" id="PF01844">
    <property type="entry name" value="HNH"/>
    <property type="match status" value="1"/>
</dbReference>
<dbReference type="CDD" id="cd00085">
    <property type="entry name" value="HNHc"/>
    <property type="match status" value="1"/>
</dbReference>
<feature type="region of interest" description="Disordered" evidence="1">
    <location>
        <begin position="1"/>
        <end position="22"/>
    </location>
</feature>
<dbReference type="AlphaFoldDB" id="A0AAU7DCW3"/>
<dbReference type="RefSeq" id="WP_348270155.1">
    <property type="nucleotide sequence ID" value="NZ_CP121195.1"/>
</dbReference>
<feature type="compositionally biased region" description="Low complexity" evidence="1">
    <location>
        <begin position="1"/>
        <end position="17"/>
    </location>
</feature>
<dbReference type="EMBL" id="CP121195">
    <property type="protein sequence ID" value="XBH15144.1"/>
    <property type="molecule type" value="Genomic_DNA"/>
</dbReference>
<dbReference type="InterPro" id="IPR003615">
    <property type="entry name" value="HNH_nuc"/>
</dbReference>
<reference evidence="3" key="1">
    <citation type="submission" date="2023-03" db="EMBL/GenBank/DDBJ databases">
        <title>Edaphobacter sp.</title>
        <authorList>
            <person name="Huber K.J."/>
            <person name="Papendorf J."/>
            <person name="Pilke C."/>
            <person name="Bunk B."/>
            <person name="Sproeer C."/>
            <person name="Pester M."/>
        </authorList>
    </citation>
    <scope>NUCLEOTIDE SEQUENCE</scope>
    <source>
        <strain evidence="3">DSM 109920</strain>
    </source>
</reference>
<evidence type="ECO:0000256" key="1">
    <source>
        <dbReference type="SAM" id="MobiDB-lite"/>
    </source>
</evidence>
<name>A0AAU7DCW3_9BACT</name>
<keyword evidence="3" id="KW-0378">Hydrolase</keyword>
<feature type="domain" description="HNH nuclease" evidence="2">
    <location>
        <begin position="29"/>
        <end position="81"/>
    </location>
</feature>
<sequence length="212" mass="22728">MASSPKKAGAKSGVKKATVPSERKNLPLKTRTAVLTESGYRCAVPTCRNILALDMHHMYQVANGGGDSPSNLIALCPTCHALYHRGTISVDAIYSYKSMLIAISRAFDVDAVDRLLFLNSLTPDHLIISGDGVLRFDRLIAAGLASFDLKANNGNLIVTYSINISEKGKMLIEAWKSGDRERLKQTMGGPVPGVASDGTSPSTVQVPARKRS</sequence>